<feature type="region of interest" description="Disordered" evidence="1">
    <location>
        <begin position="30"/>
        <end position="99"/>
    </location>
</feature>
<protein>
    <recommendedName>
        <fullName evidence="4">DUF4806 domain-containing protein</fullName>
    </recommendedName>
</protein>
<proteinExistence type="predicted"/>
<feature type="compositionally biased region" description="Polar residues" evidence="1">
    <location>
        <begin position="299"/>
        <end position="310"/>
    </location>
</feature>
<feature type="compositionally biased region" description="Basic and acidic residues" evidence="1">
    <location>
        <begin position="413"/>
        <end position="434"/>
    </location>
</feature>
<evidence type="ECO:0000313" key="2">
    <source>
        <dbReference type="EMBL" id="KAL1262568.1"/>
    </source>
</evidence>
<keyword evidence="3" id="KW-1185">Reference proteome</keyword>
<evidence type="ECO:0000313" key="3">
    <source>
        <dbReference type="Proteomes" id="UP001558613"/>
    </source>
</evidence>
<feature type="compositionally biased region" description="Basic and acidic residues" evidence="1">
    <location>
        <begin position="369"/>
        <end position="392"/>
    </location>
</feature>
<feature type="compositionally biased region" description="Low complexity" evidence="1">
    <location>
        <begin position="435"/>
        <end position="444"/>
    </location>
</feature>
<feature type="compositionally biased region" description="Low complexity" evidence="1">
    <location>
        <begin position="358"/>
        <end position="368"/>
    </location>
</feature>
<name>A0ABR3MBV8_9TELE</name>
<gene>
    <name evidence="2" type="ORF">QQF64_005307</name>
</gene>
<dbReference type="PANTHER" id="PTHR34153">
    <property type="entry name" value="SI:CH211-262H13.3-RELATED-RELATED"/>
    <property type="match status" value="1"/>
</dbReference>
<sequence length="618" mass="70226">MGEINHLNKMTLRVRQWRKRKRELDQLLCYSDSDEEGIENNSNSVPGTSSCSSDGVPRTPDSLSDSVLGASDDFDFDTDLDYSSTDSEQEPNEAEVTSFEDELRQWALERPASHKKLVVLSSYPFAMVWNTHIKVMYTRAVWREGTREEEGVVPDSWIDREMKTVRWPRKMSVTKTEKAIKDKINPQDDWMTFSLIKIKMTSDKRRECDAYNLTSQTEEDDEVITSTRKRTKKGIPEGFVRNELTDSDESVRGVKLPPFPTAPRKLQPIEDTNMLHNTSHEDGAMSGPVERADSPRGSEMSTPNSASQTLDGLVEACSGSEKYAARSRRKEMSNASTALRSRDLSTPRSRHARDGYRSRSSSGSTIRSWHSDFERPTFRSRDDGSRHSDVRSRHDRSRSDAPSPPARSRHDKRAQQCDDRSRSDERLWRCDDQSRSNAPSPSARSTHDERAQRSDLSRPPYDRLDAVTETGRWAFPLPCGVFQKKVLSLLVDIRHRLKETQPASSAVRIERMDTMEDFELQEQSLSDAQAFDTLVLQISRIGGRNTKDCAHKVLDRLFTNSLMAKFNLKGKRGKRPLEGTKVYRAIQEGIMKFDNAATEEFIKGNAPQRIGGGGFAMP</sequence>
<feature type="region of interest" description="Disordered" evidence="1">
    <location>
        <begin position="249"/>
        <end position="462"/>
    </location>
</feature>
<organism evidence="2 3">
    <name type="scientific">Cirrhinus molitorella</name>
    <name type="common">mud carp</name>
    <dbReference type="NCBI Taxonomy" id="172907"/>
    <lineage>
        <taxon>Eukaryota</taxon>
        <taxon>Metazoa</taxon>
        <taxon>Chordata</taxon>
        <taxon>Craniata</taxon>
        <taxon>Vertebrata</taxon>
        <taxon>Euteleostomi</taxon>
        <taxon>Actinopterygii</taxon>
        <taxon>Neopterygii</taxon>
        <taxon>Teleostei</taxon>
        <taxon>Ostariophysi</taxon>
        <taxon>Cypriniformes</taxon>
        <taxon>Cyprinidae</taxon>
        <taxon>Labeoninae</taxon>
        <taxon>Labeonini</taxon>
        <taxon>Cirrhinus</taxon>
    </lineage>
</organism>
<dbReference type="EMBL" id="JAYMGO010000013">
    <property type="protein sequence ID" value="KAL1262568.1"/>
    <property type="molecule type" value="Genomic_DNA"/>
</dbReference>
<evidence type="ECO:0000256" key="1">
    <source>
        <dbReference type="SAM" id="MobiDB-lite"/>
    </source>
</evidence>
<comment type="caution">
    <text evidence="2">The sequence shown here is derived from an EMBL/GenBank/DDBJ whole genome shotgun (WGS) entry which is preliminary data.</text>
</comment>
<dbReference type="Proteomes" id="UP001558613">
    <property type="component" value="Unassembled WGS sequence"/>
</dbReference>
<accession>A0ABR3MBV8</accession>
<reference evidence="2 3" key="1">
    <citation type="submission" date="2023-09" db="EMBL/GenBank/DDBJ databases">
        <authorList>
            <person name="Wang M."/>
        </authorList>
    </citation>
    <scope>NUCLEOTIDE SEQUENCE [LARGE SCALE GENOMIC DNA]</scope>
    <source>
        <strain evidence="2">GT-2023</strain>
        <tissue evidence="2">Liver</tissue>
    </source>
</reference>
<evidence type="ECO:0008006" key="4">
    <source>
        <dbReference type="Google" id="ProtNLM"/>
    </source>
</evidence>
<dbReference type="PANTHER" id="PTHR34153:SF2">
    <property type="entry name" value="SI:CH211-262H13.3-RELATED"/>
    <property type="match status" value="1"/>
</dbReference>
<feature type="compositionally biased region" description="Polar residues" evidence="1">
    <location>
        <begin position="39"/>
        <end position="53"/>
    </location>
</feature>
<feature type="compositionally biased region" description="Basic and acidic residues" evidence="1">
    <location>
        <begin position="445"/>
        <end position="462"/>
    </location>
</feature>